<dbReference type="SMART" id="SM00477">
    <property type="entry name" value="NUC"/>
    <property type="match status" value="1"/>
</dbReference>
<dbReference type="InterPro" id="IPR044929">
    <property type="entry name" value="DNA/RNA_non-sp_Endonuclease_sf"/>
</dbReference>
<dbReference type="GO" id="GO:0046872">
    <property type="term" value="F:metal ion binding"/>
    <property type="evidence" value="ECO:0007669"/>
    <property type="project" value="UniProtKB-KW"/>
</dbReference>
<accession>A0A139KYT1</accession>
<comment type="caution">
    <text evidence="5">The sequence shown here is derived from an EMBL/GenBank/DDBJ whole genome shotgun (WGS) entry which is preliminary data.</text>
</comment>
<evidence type="ECO:0000256" key="2">
    <source>
        <dbReference type="PIRSR" id="PIRSR640255-2"/>
    </source>
</evidence>
<keyword evidence="2" id="KW-0479">Metal-binding</keyword>
<feature type="domain" description="ENPP1-3/EXOG-like endonuclease/phosphodiesterase" evidence="3">
    <location>
        <begin position="213"/>
        <end position="435"/>
    </location>
</feature>
<keyword evidence="5" id="KW-0540">Nuclease</keyword>
<sequence length="451" mass="50573">MNLDDHYHICFLNTIKSKRETKMKQLSYLLFLLAGLWLAGCDDSSDASLIPEIMPTEQGSDTYVMKGYESAGNGFNVYKPEAIGTPFYIKSKAFTGRNYAFAPVSGESLEGLTTVPTANAFSENAEVKPATCYWVRFNRYNYYQMGKLRVAYINGNEVGIEYVAADDVDVNNANVANGNKADNFEVPALNTANQYIEYYASVSDEEGAEQVLNFSLEYIASKKHSAWVAFEFDPITSQDNVKRTNEWEQDDPNIDNSVEVTESMHKSDGYDKGHICASEDRVYSTSANKQTFYYSNISPQIGSFNQKYWAALEKQVQTWGRSTGNGVYDKLYVVKGGTTDRLLTNFTGVKKANDGLYPTTNAEGLTPGGLICPSYYYMALLSEKAGVYHAIAFFVPHSELLPDNPGKNEFMVYAVSIESLEYETGIDFFCNLPNEIEKKVEAVYNAEDWIW</sequence>
<reference evidence="5 6" key="1">
    <citation type="submission" date="2016-02" db="EMBL/GenBank/DDBJ databases">
        <authorList>
            <person name="Wen L."/>
            <person name="He K."/>
            <person name="Yang H."/>
        </authorList>
    </citation>
    <scope>NUCLEOTIDE SEQUENCE [LARGE SCALE GENOMIC DNA]</scope>
    <source>
        <strain evidence="5 6">KLE1704</strain>
    </source>
</reference>
<dbReference type="PANTHER" id="PTHR13966">
    <property type="entry name" value="ENDONUCLEASE RELATED"/>
    <property type="match status" value="1"/>
</dbReference>
<evidence type="ECO:0000313" key="5">
    <source>
        <dbReference type="EMBL" id="KXT44350.1"/>
    </source>
</evidence>
<dbReference type="SUPFAM" id="SSF54060">
    <property type="entry name" value="His-Me finger endonucleases"/>
    <property type="match status" value="1"/>
</dbReference>
<dbReference type="InterPro" id="IPR044925">
    <property type="entry name" value="His-Me_finger_sf"/>
</dbReference>
<evidence type="ECO:0000259" key="3">
    <source>
        <dbReference type="SMART" id="SM00477"/>
    </source>
</evidence>
<feature type="domain" description="DNA/RNA non-specific endonuclease/pyrophosphatase/phosphodiesterase" evidence="4">
    <location>
        <begin position="210"/>
        <end position="435"/>
    </location>
</feature>
<name>A0A139KYT1_9BACE</name>
<dbReference type="Proteomes" id="UP000070319">
    <property type="component" value="Unassembled WGS sequence"/>
</dbReference>
<evidence type="ECO:0000259" key="4">
    <source>
        <dbReference type="SMART" id="SM00892"/>
    </source>
</evidence>
<dbReference type="GO" id="GO:0003676">
    <property type="term" value="F:nucleic acid binding"/>
    <property type="evidence" value="ECO:0007669"/>
    <property type="project" value="InterPro"/>
</dbReference>
<dbReference type="Gene3D" id="3.40.570.10">
    <property type="entry name" value="Extracellular Endonuclease, subunit A"/>
    <property type="match status" value="1"/>
</dbReference>
<dbReference type="PANTHER" id="PTHR13966:SF5">
    <property type="entry name" value="ENDONUCLEASE G, MITOCHONDRIAL"/>
    <property type="match status" value="1"/>
</dbReference>
<evidence type="ECO:0000256" key="1">
    <source>
        <dbReference type="PIRSR" id="PIRSR640255-1"/>
    </source>
</evidence>
<feature type="binding site" evidence="2">
    <location>
        <position position="305"/>
    </location>
    <ligand>
        <name>Mg(2+)</name>
        <dbReference type="ChEBI" id="CHEBI:18420"/>
        <note>catalytic</note>
    </ligand>
</feature>
<dbReference type="SMART" id="SM00892">
    <property type="entry name" value="Endonuclease_NS"/>
    <property type="match status" value="1"/>
</dbReference>
<dbReference type="InterPro" id="IPR040255">
    <property type="entry name" value="Non-specific_endonuclease"/>
</dbReference>
<dbReference type="InterPro" id="IPR020821">
    <property type="entry name" value="ENPP1-3/EXOG-like_nuc-like"/>
</dbReference>
<gene>
    <name evidence="5" type="ORF">HMPREF2531_03888</name>
</gene>
<keyword evidence="5" id="KW-0378">Hydrolase</keyword>
<dbReference type="InterPro" id="IPR001604">
    <property type="entry name" value="Endo_G_ENPP1-like_dom"/>
</dbReference>
<dbReference type="GO" id="GO:0016787">
    <property type="term" value="F:hydrolase activity"/>
    <property type="evidence" value="ECO:0007669"/>
    <property type="project" value="InterPro"/>
</dbReference>
<keyword evidence="5" id="KW-0255">Endonuclease</keyword>
<proteinExistence type="predicted"/>
<protein>
    <submittedName>
        <fullName evidence="5">DNA/RNA non-specific endonuclease</fullName>
    </submittedName>
</protein>
<feature type="active site" description="Proton acceptor" evidence="1">
    <location>
        <position position="274"/>
    </location>
</feature>
<dbReference type="Pfam" id="PF01223">
    <property type="entry name" value="Endonuclease_NS"/>
    <property type="match status" value="1"/>
</dbReference>
<dbReference type="AlphaFoldDB" id="A0A139KYT1"/>
<dbReference type="EMBL" id="LTDF01000150">
    <property type="protein sequence ID" value="KXT44350.1"/>
    <property type="molecule type" value="Genomic_DNA"/>
</dbReference>
<dbReference type="PATRIC" id="fig|329854.7.peg.3957"/>
<organism evidence="5">
    <name type="scientific">Bacteroides intestinalis</name>
    <dbReference type="NCBI Taxonomy" id="329854"/>
    <lineage>
        <taxon>Bacteria</taxon>
        <taxon>Pseudomonadati</taxon>
        <taxon>Bacteroidota</taxon>
        <taxon>Bacteroidia</taxon>
        <taxon>Bacteroidales</taxon>
        <taxon>Bacteroidaceae</taxon>
        <taxon>Bacteroides</taxon>
    </lineage>
</organism>
<dbReference type="GO" id="GO:0004519">
    <property type="term" value="F:endonuclease activity"/>
    <property type="evidence" value="ECO:0007669"/>
    <property type="project" value="UniProtKB-KW"/>
</dbReference>
<evidence type="ECO:0000313" key="6">
    <source>
        <dbReference type="Proteomes" id="UP000070319"/>
    </source>
</evidence>